<organism evidence="1 2">
    <name type="scientific">Coptis chinensis</name>
    <dbReference type="NCBI Taxonomy" id="261450"/>
    <lineage>
        <taxon>Eukaryota</taxon>
        <taxon>Viridiplantae</taxon>
        <taxon>Streptophyta</taxon>
        <taxon>Embryophyta</taxon>
        <taxon>Tracheophyta</taxon>
        <taxon>Spermatophyta</taxon>
        <taxon>Magnoliopsida</taxon>
        <taxon>Ranunculales</taxon>
        <taxon>Ranunculaceae</taxon>
        <taxon>Coptidoideae</taxon>
        <taxon>Coptis</taxon>
    </lineage>
</organism>
<sequence length="50" mass="5535">MDPFVIRFQLNPTPMAMPGVIIPSPDDSKVVSLVVTQFRSYLSKALVLTN</sequence>
<keyword evidence="2" id="KW-1185">Reference proteome</keyword>
<evidence type="ECO:0000313" key="1">
    <source>
        <dbReference type="EMBL" id="KAF9615911.1"/>
    </source>
</evidence>
<name>A0A835M9S0_9MAGN</name>
<reference evidence="1 2" key="1">
    <citation type="submission" date="2020-10" db="EMBL/GenBank/DDBJ databases">
        <title>The Coptis chinensis genome and diversification of protoberbering-type alkaloids.</title>
        <authorList>
            <person name="Wang B."/>
            <person name="Shu S."/>
            <person name="Song C."/>
            <person name="Liu Y."/>
        </authorList>
    </citation>
    <scope>NUCLEOTIDE SEQUENCE [LARGE SCALE GENOMIC DNA]</scope>
    <source>
        <strain evidence="1">HL-2020</strain>
        <tissue evidence="1">Leaf</tissue>
    </source>
</reference>
<feature type="non-terminal residue" evidence="1">
    <location>
        <position position="50"/>
    </location>
</feature>
<protein>
    <submittedName>
        <fullName evidence="1">Uncharacterized protein</fullName>
    </submittedName>
</protein>
<dbReference type="OrthoDB" id="206201at2759"/>
<dbReference type="AlphaFoldDB" id="A0A835M9S0"/>
<accession>A0A835M9S0</accession>
<dbReference type="Proteomes" id="UP000631114">
    <property type="component" value="Unassembled WGS sequence"/>
</dbReference>
<evidence type="ECO:0000313" key="2">
    <source>
        <dbReference type="Proteomes" id="UP000631114"/>
    </source>
</evidence>
<proteinExistence type="predicted"/>
<dbReference type="EMBL" id="JADFTS010000003">
    <property type="protein sequence ID" value="KAF9615911.1"/>
    <property type="molecule type" value="Genomic_DNA"/>
</dbReference>
<comment type="caution">
    <text evidence="1">The sequence shown here is derived from an EMBL/GenBank/DDBJ whole genome shotgun (WGS) entry which is preliminary data.</text>
</comment>
<gene>
    <name evidence="1" type="ORF">IFM89_027150</name>
</gene>